<dbReference type="Proteomes" id="UP000663828">
    <property type="component" value="Unassembled WGS sequence"/>
</dbReference>
<dbReference type="EMBL" id="CAJNOR010002424">
    <property type="protein sequence ID" value="CAF1292381.1"/>
    <property type="molecule type" value="Genomic_DNA"/>
</dbReference>
<sequence>MKSIRIVGFTPLGVILAERFTYLQSNLSKIHLCLIVQISFLSNDIHWQEIGLFCLTNLSKQCRLLQSDHSKHVRINVDIVKMDRQVLNSYVQLAIIRMKKYYFTLLKHRQVEFEVFSDQEESIGKDRERSSVNKHISCDEKMISIYLCNQSSKSDDRLLNNKNDSYTYVTYEQSSHSDFE</sequence>
<dbReference type="AlphaFoldDB" id="A0A815CU96"/>
<evidence type="ECO:0000313" key="2">
    <source>
        <dbReference type="Proteomes" id="UP000663828"/>
    </source>
</evidence>
<comment type="caution">
    <text evidence="1">The sequence shown here is derived from an EMBL/GenBank/DDBJ whole genome shotgun (WGS) entry which is preliminary data.</text>
</comment>
<proteinExistence type="predicted"/>
<accession>A0A815CU96</accession>
<organism evidence="1 2">
    <name type="scientific">Adineta ricciae</name>
    <name type="common">Rotifer</name>
    <dbReference type="NCBI Taxonomy" id="249248"/>
    <lineage>
        <taxon>Eukaryota</taxon>
        <taxon>Metazoa</taxon>
        <taxon>Spiralia</taxon>
        <taxon>Gnathifera</taxon>
        <taxon>Rotifera</taxon>
        <taxon>Eurotatoria</taxon>
        <taxon>Bdelloidea</taxon>
        <taxon>Adinetida</taxon>
        <taxon>Adinetidae</taxon>
        <taxon>Adineta</taxon>
    </lineage>
</organism>
<reference evidence="1" key="1">
    <citation type="submission" date="2021-02" db="EMBL/GenBank/DDBJ databases">
        <authorList>
            <person name="Nowell W R."/>
        </authorList>
    </citation>
    <scope>NUCLEOTIDE SEQUENCE</scope>
</reference>
<keyword evidence="2" id="KW-1185">Reference proteome</keyword>
<name>A0A815CU96_ADIRI</name>
<evidence type="ECO:0000313" key="1">
    <source>
        <dbReference type="EMBL" id="CAF1292381.1"/>
    </source>
</evidence>
<gene>
    <name evidence="1" type="ORF">XAT740_LOCUS28410</name>
</gene>
<protein>
    <submittedName>
        <fullName evidence="1">Uncharacterized protein</fullName>
    </submittedName>
</protein>